<gene>
    <name evidence="2" type="ORF">C3747_78g65</name>
</gene>
<sequence>MERVPTLLGVNFRNSVEWARVAELPEEANQRPPRMAPIPPVAWGTKRDILRAFCPAPARAKAMHGIGVWYTGWPSQRPAPRRIRTHTGRVRIVAGIPKGSRMEDAVLDVKPRPLPDTALARGFRYALRRETRGGALRSGASAVCHPQRPARKPHDPIMARRPALR</sequence>
<evidence type="ECO:0000313" key="3">
    <source>
        <dbReference type="Proteomes" id="UP000246078"/>
    </source>
</evidence>
<comment type="caution">
    <text evidence="2">The sequence shown here is derived from an EMBL/GenBank/DDBJ whole genome shotgun (WGS) entry which is preliminary data.</text>
</comment>
<dbReference type="VEuPathDB" id="TriTrypDB:TcCL_NonESM11831"/>
<reference evidence="2 3" key="1">
    <citation type="journal article" date="2018" name="Microb. Genom.">
        <title>Expanding an expanded genome: long-read sequencing of Trypanosoma cruzi.</title>
        <authorList>
            <person name="Berna L."/>
            <person name="Rodriguez M."/>
            <person name="Chiribao M.L."/>
            <person name="Parodi-Talice A."/>
            <person name="Pita S."/>
            <person name="Rijo G."/>
            <person name="Alvarez-Valin F."/>
            <person name="Robello C."/>
        </authorList>
    </citation>
    <scope>NUCLEOTIDE SEQUENCE [LARGE SCALE GENOMIC DNA]</scope>
    <source>
        <strain evidence="2 3">TCC</strain>
    </source>
</reference>
<protein>
    <submittedName>
        <fullName evidence="2">Uncharacterized protein</fullName>
    </submittedName>
</protein>
<dbReference type="VEuPathDB" id="TriTrypDB:Tc_MARK_2250"/>
<evidence type="ECO:0000313" key="2">
    <source>
        <dbReference type="EMBL" id="PWV09492.1"/>
    </source>
</evidence>
<dbReference type="VEuPathDB" id="TriTrypDB:TcBrA4_0051850"/>
<feature type="region of interest" description="Disordered" evidence="1">
    <location>
        <begin position="137"/>
        <end position="165"/>
    </location>
</feature>
<dbReference type="Proteomes" id="UP000246078">
    <property type="component" value="Unassembled WGS sequence"/>
</dbReference>
<evidence type="ECO:0000256" key="1">
    <source>
        <dbReference type="SAM" id="MobiDB-lite"/>
    </source>
</evidence>
<name>A0A2V2WMT7_TRYCR</name>
<dbReference type="AlphaFoldDB" id="A0A2V2WMT7"/>
<dbReference type="VEuPathDB" id="TriTrypDB:C3747_78g65"/>
<dbReference type="VEuPathDB" id="TriTrypDB:TcYC6_0023340"/>
<proteinExistence type="predicted"/>
<dbReference type="VEuPathDB" id="TriTrypDB:TcG_07543"/>
<organism evidence="2 3">
    <name type="scientific">Trypanosoma cruzi</name>
    <dbReference type="NCBI Taxonomy" id="5693"/>
    <lineage>
        <taxon>Eukaryota</taxon>
        <taxon>Discoba</taxon>
        <taxon>Euglenozoa</taxon>
        <taxon>Kinetoplastea</taxon>
        <taxon>Metakinetoplastina</taxon>
        <taxon>Trypanosomatida</taxon>
        <taxon>Trypanosomatidae</taxon>
        <taxon>Trypanosoma</taxon>
        <taxon>Schizotrypanum</taxon>
    </lineage>
</organism>
<dbReference type="EMBL" id="PRFC01000078">
    <property type="protein sequence ID" value="PWV09492.1"/>
    <property type="molecule type" value="Genomic_DNA"/>
</dbReference>
<accession>A0A2V2WMT7</accession>